<proteinExistence type="inferred from homology"/>
<feature type="region of interest" description="Disordered" evidence="2">
    <location>
        <begin position="1"/>
        <end position="66"/>
    </location>
</feature>
<name>A0A1J3J4Z9_NOCCA</name>
<dbReference type="EMBL" id="GEVI01026637">
    <property type="protein sequence ID" value="JAU05683.1"/>
    <property type="molecule type" value="Transcribed_RNA"/>
</dbReference>
<sequence length="105" mass="12134">MSEEFEESDIIFSDQSTIAETKTRNDEKSTRRHKMAEKTSPVSIPANHIRCTELETTEEEDKTPPHVIIERRMKEQIAFSVGTLKGRDLSRHRDSILRMTGFLEA</sequence>
<comment type="similarity">
    <text evidence="1">Belongs to the senescence regulator S40 family.</text>
</comment>
<organism evidence="4">
    <name type="scientific">Noccaea caerulescens</name>
    <name type="common">Alpine penny-cress</name>
    <name type="synonym">Thlaspi caerulescens</name>
    <dbReference type="NCBI Taxonomy" id="107243"/>
    <lineage>
        <taxon>Eukaryota</taxon>
        <taxon>Viridiplantae</taxon>
        <taxon>Streptophyta</taxon>
        <taxon>Embryophyta</taxon>
        <taxon>Tracheophyta</taxon>
        <taxon>Spermatophyta</taxon>
        <taxon>Magnoliopsida</taxon>
        <taxon>eudicotyledons</taxon>
        <taxon>Gunneridae</taxon>
        <taxon>Pentapetalae</taxon>
        <taxon>rosids</taxon>
        <taxon>malvids</taxon>
        <taxon>Brassicales</taxon>
        <taxon>Brassicaceae</taxon>
        <taxon>Coluteocarpeae</taxon>
        <taxon>Noccaea</taxon>
    </lineage>
</organism>
<dbReference type="GO" id="GO:0010150">
    <property type="term" value="P:leaf senescence"/>
    <property type="evidence" value="ECO:0007669"/>
    <property type="project" value="UniProtKB-ARBA"/>
</dbReference>
<accession>A0A1J3J4Z9</accession>
<evidence type="ECO:0000256" key="2">
    <source>
        <dbReference type="SAM" id="MobiDB-lite"/>
    </source>
</evidence>
<dbReference type="PANTHER" id="PTHR33083">
    <property type="entry name" value="EXPRESSED PROTEIN"/>
    <property type="match status" value="1"/>
</dbReference>
<protein>
    <submittedName>
        <fullName evidence="4">Uncharacterized protein</fullName>
    </submittedName>
</protein>
<reference evidence="4" key="1">
    <citation type="submission" date="2016-07" db="EMBL/GenBank/DDBJ databases">
        <title>De novo transcriptome assembly of four accessions of the metal hyperaccumulator plant Noccaea caerulescens.</title>
        <authorList>
            <person name="Blande D."/>
            <person name="Halimaa P."/>
            <person name="Tervahauta A.I."/>
            <person name="Aarts M.G."/>
            <person name="Karenlampi S.O."/>
        </authorList>
    </citation>
    <scope>NUCLEOTIDE SEQUENCE</scope>
</reference>
<dbReference type="AlphaFoldDB" id="A0A1J3J4Z9"/>
<evidence type="ECO:0000313" key="4">
    <source>
        <dbReference type="EMBL" id="JAU87583.1"/>
    </source>
</evidence>
<dbReference type="EMBL" id="GEVM01018355">
    <property type="protein sequence ID" value="JAU87583.1"/>
    <property type="molecule type" value="Transcribed_RNA"/>
</dbReference>
<evidence type="ECO:0000313" key="3">
    <source>
        <dbReference type="EMBL" id="JAU05683.1"/>
    </source>
</evidence>
<dbReference type="InterPro" id="IPR007608">
    <property type="entry name" value="Senescence_reg_S40"/>
</dbReference>
<dbReference type="PANTHER" id="PTHR33083:SF89">
    <property type="entry name" value="PROTEIN S40-2"/>
    <property type="match status" value="1"/>
</dbReference>
<evidence type="ECO:0000256" key="1">
    <source>
        <dbReference type="ARBA" id="ARBA00034773"/>
    </source>
</evidence>
<gene>
    <name evidence="3" type="ORF">GA_TR12858_c0_g1_i1_g.40954</name>
    <name evidence="4" type="ORF">MP_TR2369_c0_g1_i1_g.7010</name>
</gene>
<dbReference type="Pfam" id="PF04520">
    <property type="entry name" value="Senescence_reg"/>
    <property type="match status" value="1"/>
</dbReference>